<dbReference type="PANTHER" id="PTHR24421:SF10">
    <property type="entry name" value="NITRATE_NITRITE SENSOR PROTEIN NARQ"/>
    <property type="match status" value="1"/>
</dbReference>
<evidence type="ECO:0000256" key="4">
    <source>
        <dbReference type="ARBA" id="ARBA00022679"/>
    </source>
</evidence>
<dbReference type="GO" id="GO:0046983">
    <property type="term" value="F:protein dimerization activity"/>
    <property type="evidence" value="ECO:0007669"/>
    <property type="project" value="InterPro"/>
</dbReference>
<gene>
    <name evidence="13" type="ORF">C8E87_0132</name>
</gene>
<comment type="catalytic activity">
    <reaction evidence="1">
        <text>ATP + protein L-histidine = ADP + protein N-phospho-L-histidine.</text>
        <dbReference type="EC" id="2.7.13.3"/>
    </reaction>
</comment>
<dbReference type="InterPro" id="IPR050482">
    <property type="entry name" value="Sensor_HK_TwoCompSys"/>
</dbReference>
<name>A0A4R6JP57_9ACTN</name>
<evidence type="ECO:0000313" key="13">
    <source>
        <dbReference type="EMBL" id="TDO36556.1"/>
    </source>
</evidence>
<feature type="transmembrane region" description="Helical" evidence="10">
    <location>
        <begin position="20"/>
        <end position="40"/>
    </location>
</feature>
<keyword evidence="7" id="KW-0067">ATP-binding</keyword>
<evidence type="ECO:0000256" key="9">
    <source>
        <dbReference type="SAM" id="MobiDB-lite"/>
    </source>
</evidence>
<dbReference type="GO" id="GO:0016020">
    <property type="term" value="C:membrane"/>
    <property type="evidence" value="ECO:0007669"/>
    <property type="project" value="InterPro"/>
</dbReference>
<feature type="transmembrane region" description="Helical" evidence="10">
    <location>
        <begin position="52"/>
        <end position="76"/>
    </location>
</feature>
<dbReference type="InterPro" id="IPR036890">
    <property type="entry name" value="HATPase_C_sf"/>
</dbReference>
<dbReference type="InterPro" id="IPR055558">
    <property type="entry name" value="DUF7134"/>
</dbReference>
<keyword evidence="10" id="KW-0812">Transmembrane</keyword>
<feature type="domain" description="Signal transduction histidine kinase subgroup 3 dimerisation and phosphoacceptor" evidence="11">
    <location>
        <begin position="407"/>
        <end position="461"/>
    </location>
</feature>
<evidence type="ECO:0000256" key="5">
    <source>
        <dbReference type="ARBA" id="ARBA00022741"/>
    </source>
</evidence>
<comment type="caution">
    <text evidence="13">The sequence shown here is derived from an EMBL/GenBank/DDBJ whole genome shotgun (WGS) entry which is preliminary data.</text>
</comment>
<evidence type="ECO:0000259" key="11">
    <source>
        <dbReference type="Pfam" id="PF07730"/>
    </source>
</evidence>
<evidence type="ECO:0000256" key="3">
    <source>
        <dbReference type="ARBA" id="ARBA00022553"/>
    </source>
</evidence>
<evidence type="ECO:0000256" key="1">
    <source>
        <dbReference type="ARBA" id="ARBA00000085"/>
    </source>
</evidence>
<reference evidence="13 14" key="1">
    <citation type="submission" date="2019-03" db="EMBL/GenBank/DDBJ databases">
        <title>Sequencing the genomes of 1000 actinobacteria strains.</title>
        <authorList>
            <person name="Klenk H.-P."/>
        </authorList>
    </citation>
    <scope>NUCLEOTIDE SEQUENCE [LARGE SCALE GENOMIC DNA]</scope>
    <source>
        <strain evidence="13 14">DSM 43805</strain>
    </source>
</reference>
<dbReference type="Proteomes" id="UP000294901">
    <property type="component" value="Unassembled WGS sequence"/>
</dbReference>
<evidence type="ECO:0000256" key="7">
    <source>
        <dbReference type="ARBA" id="ARBA00022840"/>
    </source>
</evidence>
<protein>
    <recommendedName>
        <fullName evidence="2">histidine kinase</fullName>
        <ecNumber evidence="2">2.7.13.3</ecNumber>
    </recommendedName>
</protein>
<feature type="compositionally biased region" description="Basic and acidic residues" evidence="9">
    <location>
        <begin position="521"/>
        <end position="533"/>
    </location>
</feature>
<feature type="domain" description="DUF7134" evidence="12">
    <location>
        <begin position="14"/>
        <end position="162"/>
    </location>
</feature>
<keyword evidence="10" id="KW-0472">Membrane</keyword>
<feature type="transmembrane region" description="Helical" evidence="10">
    <location>
        <begin position="88"/>
        <end position="106"/>
    </location>
</feature>
<dbReference type="CDD" id="cd16917">
    <property type="entry name" value="HATPase_UhpB-NarQ-NarX-like"/>
    <property type="match status" value="1"/>
</dbReference>
<evidence type="ECO:0000256" key="10">
    <source>
        <dbReference type="SAM" id="Phobius"/>
    </source>
</evidence>
<feature type="transmembrane region" description="Helical" evidence="10">
    <location>
        <begin position="137"/>
        <end position="158"/>
    </location>
</feature>
<organism evidence="13 14">
    <name type="scientific">Paractinoplanes brasiliensis</name>
    <dbReference type="NCBI Taxonomy" id="52695"/>
    <lineage>
        <taxon>Bacteria</taxon>
        <taxon>Bacillati</taxon>
        <taxon>Actinomycetota</taxon>
        <taxon>Actinomycetes</taxon>
        <taxon>Micromonosporales</taxon>
        <taxon>Micromonosporaceae</taxon>
        <taxon>Paractinoplanes</taxon>
    </lineage>
</organism>
<keyword evidence="14" id="KW-1185">Reference proteome</keyword>
<dbReference type="AlphaFoldDB" id="A0A4R6JP57"/>
<accession>A0A4R6JP57</accession>
<dbReference type="EMBL" id="SNWR01000001">
    <property type="protein sequence ID" value="TDO36556.1"/>
    <property type="molecule type" value="Genomic_DNA"/>
</dbReference>
<dbReference type="GO" id="GO:0005524">
    <property type="term" value="F:ATP binding"/>
    <property type="evidence" value="ECO:0007669"/>
    <property type="project" value="UniProtKB-KW"/>
</dbReference>
<keyword evidence="3" id="KW-0597">Phosphoprotein</keyword>
<dbReference type="PANTHER" id="PTHR24421">
    <property type="entry name" value="NITRATE/NITRITE SENSOR PROTEIN NARX-RELATED"/>
    <property type="match status" value="1"/>
</dbReference>
<dbReference type="EC" id="2.7.13.3" evidence="2"/>
<dbReference type="InterPro" id="IPR011712">
    <property type="entry name" value="Sig_transdc_His_kin_sub3_dim/P"/>
</dbReference>
<dbReference type="Pfam" id="PF07730">
    <property type="entry name" value="HisKA_3"/>
    <property type="match status" value="2"/>
</dbReference>
<dbReference type="OrthoDB" id="227596at2"/>
<keyword evidence="4" id="KW-0808">Transferase</keyword>
<keyword evidence="6 13" id="KW-0418">Kinase</keyword>
<dbReference type="Gene3D" id="1.20.5.1930">
    <property type="match status" value="2"/>
</dbReference>
<feature type="domain" description="Signal transduction histidine kinase subgroup 3 dimerisation and phosphoacceptor" evidence="11">
    <location>
        <begin position="190"/>
        <end position="256"/>
    </location>
</feature>
<evidence type="ECO:0000256" key="8">
    <source>
        <dbReference type="ARBA" id="ARBA00023012"/>
    </source>
</evidence>
<keyword evidence="8" id="KW-0902">Two-component regulatory system</keyword>
<feature type="transmembrane region" description="Helical" evidence="10">
    <location>
        <begin position="113"/>
        <end position="131"/>
    </location>
</feature>
<proteinExistence type="predicted"/>
<evidence type="ECO:0000256" key="2">
    <source>
        <dbReference type="ARBA" id="ARBA00012438"/>
    </source>
</evidence>
<dbReference type="GO" id="GO:0000155">
    <property type="term" value="F:phosphorelay sensor kinase activity"/>
    <property type="evidence" value="ECO:0007669"/>
    <property type="project" value="InterPro"/>
</dbReference>
<dbReference type="SUPFAM" id="SSF55874">
    <property type="entry name" value="ATPase domain of HSP90 chaperone/DNA topoisomerase II/histidine kinase"/>
    <property type="match status" value="1"/>
</dbReference>
<dbReference type="Pfam" id="PF23539">
    <property type="entry name" value="DUF7134"/>
    <property type="match status" value="1"/>
</dbReference>
<sequence length="677" mass="71273">MMDTTEGHVLGRWRVFAERPMLVDFLLALVLAAAVFKAALPESTHRPNGWDVLIAVVAFVAVLGRRSRPMLALAIATSATATGVVQDVRNPGLILALIVITYSIAAHTDRRRGWMCAAAASSVVYLTVVLLNRDAWLRADVLGLFAWIFLAAAVGDAARTHRAYVREVEERARRAEQSREEEARRRVTEERMRIARELHDVVAHHIAVINVQAGAATHILERRPEQVAPALAHIREASNSVLTEIQSVVGVLRNADEPADTEPVPGLARLPELLGGLAAAGFTVEFRRFGDDAELPVVADLAAYRIVQEALTNAYKHGDGAARLTVRRTPETVEIEVVNTLPAGTPPTGSGYGLLGMRERANAAGGALSAGPVGDEFRVDAVLPACAPAPADIVPPPPGRSRAVSALHDAVTAHVSSIHEQAHASLRLAGRPEQVAPSLAVVRETSDSVLTDIRSVVRLFRCTGEPGAETPDPAGASPDAVRADDAPSPGSARADHALPKNTPPDSARADLPRSTPPDSLRVGDARSEGERPGGEWTTVARSNDAPPDGAHAGSRPGGREPGMGRRDGAGPGLGDLPGLMAELGDAGLVVDLQLLGEQWPLPAATDQEAYGVIVEALVGAYRHGVRDVRLAVRHRPGAVDIDVAGMSGDEFRVHTVLPTGSAALAASAAAATVVRPA</sequence>
<evidence type="ECO:0000256" key="6">
    <source>
        <dbReference type="ARBA" id="ARBA00022777"/>
    </source>
</evidence>
<dbReference type="Gene3D" id="3.30.565.10">
    <property type="entry name" value="Histidine kinase-like ATPase, C-terminal domain"/>
    <property type="match status" value="1"/>
</dbReference>
<keyword evidence="10" id="KW-1133">Transmembrane helix</keyword>
<evidence type="ECO:0000259" key="12">
    <source>
        <dbReference type="Pfam" id="PF23539"/>
    </source>
</evidence>
<keyword evidence="5" id="KW-0547">Nucleotide-binding</keyword>
<feature type="region of interest" description="Disordered" evidence="9">
    <location>
        <begin position="464"/>
        <end position="575"/>
    </location>
</feature>
<evidence type="ECO:0000313" key="14">
    <source>
        <dbReference type="Proteomes" id="UP000294901"/>
    </source>
</evidence>